<organism evidence="2 3">
    <name type="scientific">Dyadobacter jejuensis</name>
    <dbReference type="NCBI Taxonomy" id="1082580"/>
    <lineage>
        <taxon>Bacteria</taxon>
        <taxon>Pseudomonadati</taxon>
        <taxon>Bacteroidota</taxon>
        <taxon>Cytophagia</taxon>
        <taxon>Cytophagales</taxon>
        <taxon>Spirosomataceae</taxon>
        <taxon>Dyadobacter</taxon>
    </lineage>
</organism>
<evidence type="ECO:0000256" key="1">
    <source>
        <dbReference type="SAM" id="SignalP"/>
    </source>
</evidence>
<evidence type="ECO:0000313" key="2">
    <source>
        <dbReference type="EMBL" id="PWJ60331.1"/>
    </source>
</evidence>
<dbReference type="Proteomes" id="UP000245880">
    <property type="component" value="Unassembled WGS sequence"/>
</dbReference>
<reference evidence="2 3" key="1">
    <citation type="submission" date="2018-03" db="EMBL/GenBank/DDBJ databases">
        <title>Genomic Encyclopedia of Archaeal and Bacterial Type Strains, Phase II (KMG-II): from individual species to whole genera.</title>
        <authorList>
            <person name="Goeker M."/>
        </authorList>
    </citation>
    <scope>NUCLEOTIDE SEQUENCE [LARGE SCALE GENOMIC DNA]</scope>
    <source>
        <strain evidence="2 3">DSM 100346</strain>
    </source>
</reference>
<dbReference type="Gene3D" id="2.40.160.130">
    <property type="entry name" value="Capsule assembly protein Wzi"/>
    <property type="match status" value="1"/>
</dbReference>
<keyword evidence="3" id="KW-1185">Reference proteome</keyword>
<protein>
    <submittedName>
        <fullName evidence="2">Capsule assembly protein Wzi</fullName>
    </submittedName>
</protein>
<dbReference type="RefSeq" id="WP_109672502.1">
    <property type="nucleotide sequence ID" value="NZ_QGDT01000001.1"/>
</dbReference>
<name>A0A316ASC9_9BACT</name>
<dbReference type="EMBL" id="QGDT01000001">
    <property type="protein sequence ID" value="PWJ60331.1"/>
    <property type="molecule type" value="Genomic_DNA"/>
</dbReference>
<evidence type="ECO:0000313" key="3">
    <source>
        <dbReference type="Proteomes" id="UP000245880"/>
    </source>
</evidence>
<proteinExistence type="predicted"/>
<comment type="caution">
    <text evidence="2">The sequence shown here is derived from an EMBL/GenBank/DDBJ whole genome shotgun (WGS) entry which is preliminary data.</text>
</comment>
<feature type="signal peptide" evidence="1">
    <location>
        <begin position="1"/>
        <end position="21"/>
    </location>
</feature>
<accession>A0A316ASC9</accession>
<dbReference type="OrthoDB" id="596512at2"/>
<gene>
    <name evidence="2" type="ORF">CLV98_101512</name>
</gene>
<dbReference type="InterPro" id="IPR038636">
    <property type="entry name" value="Wzi_sf"/>
</dbReference>
<keyword evidence="1" id="KW-0732">Signal</keyword>
<sequence length="487" mass="55729">MLIKLLLFCLLLIGIDVCAQAQTSATQWQSSLQMDIYANERTHAPFWFTTNRYGTTPEGSVASSVRLRWSRPYQKIDSSQKWDYTIALQPVLNRSLGNFGLLLPEANAGISYGPWELHVGRSQAQVGLSDSTLSSGNFIQSANALPRPRVLLSSRNFVPLRPWNQLFSINMGFGVGINNDDYIKKSYWHQKYLYLQIGQSKHPFKVFLGTHHQVIWGGEAEYLKSRPDIALDGKLPSSLRYWNNILLGTKPKASANLTAFDQDYRIGNHMGTYELALQWNSPKGMVLFYHQHPFEDVSGAALQNIPDGLYGLSWKPQRSPYRFPAIRKLAFEYLHTLSQSGSTFLRNHSIFQGNDNYFNHSQYAQGWTYRQRSLGSPFLLPRTEVTEEVSRSHPYYFPNTRIQVWYLAVKADLMADLHMACRISYSRNRGTNDSPITPAIPQTSVLLTSEWLFNKRYLTQLKLAWSLDRGRLLDRNSGLRVSLLQPF</sequence>
<feature type="chain" id="PRO_5016306768" evidence="1">
    <location>
        <begin position="22"/>
        <end position="487"/>
    </location>
</feature>
<dbReference type="AlphaFoldDB" id="A0A316ASC9"/>